<dbReference type="InterPro" id="IPR018376">
    <property type="entry name" value="Enoyl-CoA_hyd/isom_CS"/>
</dbReference>
<evidence type="ECO:0000256" key="2">
    <source>
        <dbReference type="SAM" id="MobiDB-lite"/>
    </source>
</evidence>
<dbReference type="PANTHER" id="PTHR43459:SF1">
    <property type="entry name" value="EG:BACN32G11.4 PROTEIN"/>
    <property type="match status" value="1"/>
</dbReference>
<dbReference type="InterPro" id="IPR001753">
    <property type="entry name" value="Enoyl-CoA_hydra/iso"/>
</dbReference>
<evidence type="ECO:0000313" key="4">
    <source>
        <dbReference type="Proteomes" id="UP001500449"/>
    </source>
</evidence>
<evidence type="ECO:0000256" key="1">
    <source>
        <dbReference type="RuleBase" id="RU003707"/>
    </source>
</evidence>
<feature type="region of interest" description="Disordered" evidence="2">
    <location>
        <begin position="220"/>
        <end position="249"/>
    </location>
</feature>
<dbReference type="Gene3D" id="3.90.226.10">
    <property type="entry name" value="2-enoyl-CoA Hydratase, Chain A, domain 1"/>
    <property type="match status" value="1"/>
</dbReference>
<dbReference type="SUPFAM" id="SSF52096">
    <property type="entry name" value="ClpP/crotonase"/>
    <property type="match status" value="1"/>
</dbReference>
<gene>
    <name evidence="3" type="ORF">GCM10009836_56710</name>
</gene>
<organism evidence="3 4">
    <name type="scientific">Pseudonocardia ailaonensis</name>
    <dbReference type="NCBI Taxonomy" id="367279"/>
    <lineage>
        <taxon>Bacteria</taxon>
        <taxon>Bacillati</taxon>
        <taxon>Actinomycetota</taxon>
        <taxon>Actinomycetes</taxon>
        <taxon>Pseudonocardiales</taxon>
        <taxon>Pseudonocardiaceae</taxon>
        <taxon>Pseudonocardia</taxon>
    </lineage>
</organism>
<dbReference type="Pfam" id="PF00378">
    <property type="entry name" value="ECH_1"/>
    <property type="match status" value="1"/>
</dbReference>
<comment type="similarity">
    <text evidence="1">Belongs to the enoyl-CoA hydratase/isomerase family.</text>
</comment>
<name>A0ABN2NGX7_9PSEU</name>
<dbReference type="Proteomes" id="UP001500449">
    <property type="component" value="Unassembled WGS sequence"/>
</dbReference>
<dbReference type="PROSITE" id="PS00166">
    <property type="entry name" value="ENOYL_COA_HYDRATASE"/>
    <property type="match status" value="1"/>
</dbReference>
<proteinExistence type="inferred from homology"/>
<dbReference type="PANTHER" id="PTHR43459">
    <property type="entry name" value="ENOYL-COA HYDRATASE"/>
    <property type="match status" value="1"/>
</dbReference>
<accession>A0ABN2NGX7</accession>
<dbReference type="CDD" id="cd06558">
    <property type="entry name" value="crotonase-like"/>
    <property type="match status" value="1"/>
</dbReference>
<sequence>MIQVAHDEKTHVGTIALDRVPHNYLSAAVLAAVVRAARDLDAEGCRALVLRANGRNFCVGAELGDGQDPNAPDARHIYDVAVELFEIDVPIVAAVHGKAIGAGVGLALVADLRVAAPDAQFTANFTRLGISHGFGMSVTLPRAVGAGAAAELLYTGRAVPADEALALGLVDRIAADPAAEATELAGQIAANAPLAVRSARRLLRGTLAAEVAAALRGERAAQETEMRTGDFREGVRAAKDRRPPVFEGS</sequence>
<evidence type="ECO:0000313" key="3">
    <source>
        <dbReference type="EMBL" id="GAA1868843.1"/>
    </source>
</evidence>
<dbReference type="InterPro" id="IPR029045">
    <property type="entry name" value="ClpP/crotonase-like_dom_sf"/>
</dbReference>
<dbReference type="EMBL" id="BAAAQK010000023">
    <property type="protein sequence ID" value="GAA1868843.1"/>
    <property type="molecule type" value="Genomic_DNA"/>
</dbReference>
<protein>
    <submittedName>
        <fullName evidence="3">Enoyl-CoA hydratase/isomerase family protein</fullName>
    </submittedName>
</protein>
<keyword evidence="4" id="KW-1185">Reference proteome</keyword>
<comment type="caution">
    <text evidence="3">The sequence shown here is derived from an EMBL/GenBank/DDBJ whole genome shotgun (WGS) entry which is preliminary data.</text>
</comment>
<dbReference type="RefSeq" id="WP_344423700.1">
    <property type="nucleotide sequence ID" value="NZ_BAAAQK010000023.1"/>
</dbReference>
<reference evidence="3 4" key="1">
    <citation type="journal article" date="2019" name="Int. J. Syst. Evol. Microbiol.">
        <title>The Global Catalogue of Microorganisms (GCM) 10K type strain sequencing project: providing services to taxonomists for standard genome sequencing and annotation.</title>
        <authorList>
            <consortium name="The Broad Institute Genomics Platform"/>
            <consortium name="The Broad Institute Genome Sequencing Center for Infectious Disease"/>
            <person name="Wu L."/>
            <person name="Ma J."/>
        </authorList>
    </citation>
    <scope>NUCLEOTIDE SEQUENCE [LARGE SCALE GENOMIC DNA]</scope>
    <source>
        <strain evidence="3 4">JCM 16009</strain>
    </source>
</reference>